<comment type="caution">
    <text evidence="9">The sequence shown here is derived from an EMBL/GenBank/DDBJ whole genome shotgun (WGS) entry which is preliminary data.</text>
</comment>
<dbReference type="SMART" id="SM00937">
    <property type="entry name" value="PCRF"/>
    <property type="match status" value="1"/>
</dbReference>
<dbReference type="HAMAP" id="MF_00093">
    <property type="entry name" value="Rel_fac_1"/>
    <property type="match status" value="1"/>
</dbReference>
<dbReference type="NCBIfam" id="NF001859">
    <property type="entry name" value="PRK00591.1"/>
    <property type="match status" value="1"/>
</dbReference>
<keyword evidence="10" id="KW-1185">Reference proteome</keyword>
<comment type="subcellular location">
    <subcellularLocation>
        <location evidence="6">Cytoplasm</location>
    </subcellularLocation>
</comment>
<evidence type="ECO:0000256" key="6">
    <source>
        <dbReference type="HAMAP-Rule" id="MF_00093"/>
    </source>
</evidence>
<dbReference type="Proteomes" id="UP001596267">
    <property type="component" value="Unassembled WGS sequence"/>
</dbReference>
<keyword evidence="3 6" id="KW-0488">Methylation</keyword>
<feature type="domain" description="Prokaryotic-type class I peptide chain release factors" evidence="8">
    <location>
        <begin position="226"/>
        <end position="242"/>
    </location>
</feature>
<dbReference type="InterPro" id="IPR050057">
    <property type="entry name" value="Prokaryotic/Mito_RF"/>
</dbReference>
<evidence type="ECO:0000313" key="10">
    <source>
        <dbReference type="Proteomes" id="UP001596267"/>
    </source>
</evidence>
<dbReference type="PANTHER" id="PTHR43804">
    <property type="entry name" value="LD18447P"/>
    <property type="match status" value="1"/>
</dbReference>
<comment type="similarity">
    <text evidence="2 6">Belongs to the prokaryotic/mitochondrial release factor family.</text>
</comment>
<comment type="function">
    <text evidence="1 6">Peptide chain release factor 1 directs the termination of translation in response to the peptide chain termination codons UAG and UAA.</text>
</comment>
<feature type="coiled-coil region" evidence="7">
    <location>
        <begin position="74"/>
        <end position="101"/>
    </location>
</feature>
<evidence type="ECO:0000256" key="2">
    <source>
        <dbReference type="ARBA" id="ARBA00010835"/>
    </source>
</evidence>
<dbReference type="Gene3D" id="6.10.140.1950">
    <property type="match status" value="1"/>
</dbReference>
<name>A0ABW1WIY1_9BACL</name>
<dbReference type="Pfam" id="PF00472">
    <property type="entry name" value="RF-1"/>
    <property type="match status" value="1"/>
</dbReference>
<dbReference type="Gene3D" id="3.30.70.1660">
    <property type="match status" value="1"/>
</dbReference>
<protein>
    <recommendedName>
        <fullName evidence="5 6">Peptide chain release factor 1</fullName>
        <shortName evidence="6">RF-1</shortName>
    </recommendedName>
</protein>
<reference evidence="10" key="1">
    <citation type="journal article" date="2019" name="Int. J. Syst. Evol. Microbiol.">
        <title>The Global Catalogue of Microorganisms (GCM) 10K type strain sequencing project: providing services to taxonomists for standard genome sequencing and annotation.</title>
        <authorList>
            <consortium name="The Broad Institute Genomics Platform"/>
            <consortium name="The Broad Institute Genome Sequencing Center for Infectious Disease"/>
            <person name="Wu L."/>
            <person name="Ma J."/>
        </authorList>
    </citation>
    <scope>NUCLEOTIDE SEQUENCE [LARGE SCALE GENOMIC DNA]</scope>
    <source>
        <strain evidence="10">CCUG 42001</strain>
    </source>
</reference>
<dbReference type="RefSeq" id="WP_253076614.1">
    <property type="nucleotide sequence ID" value="NZ_JAMXWN010000010.1"/>
</dbReference>
<organism evidence="9 10">
    <name type="scientific">Sporolactobacillus kofuensis</name>
    <dbReference type="NCBI Taxonomy" id="269672"/>
    <lineage>
        <taxon>Bacteria</taxon>
        <taxon>Bacillati</taxon>
        <taxon>Bacillota</taxon>
        <taxon>Bacilli</taxon>
        <taxon>Bacillales</taxon>
        <taxon>Sporolactobacillaceae</taxon>
        <taxon>Sporolactobacillus</taxon>
    </lineage>
</organism>
<sequence length="357" mass="40393">MFERLQSMEERYEKLNQLLADPNVINDPGKLRKYSKEQSDLQEIVAVFRKYKQADSEMIDAKSMLDESLDESMNAMVHEEINRLDRELTELKEQLKQLLIPKDPNDDRNVILEIRGAAGGDEAALFAGDLFRMYSRYAEQQGWKTEVIDASPNEIGGFKEIVCMISGKGAFSKLKYENGAQRVQRVPETESGGRIHTSTATVAVLPEAQEVEVELNEKDIRVDRFASSGPGGQSVNTTMSAIRLTHIPTGIVVSCQEERSQIKNKEKAMKVLRARVYDKYQKEAQDQYDSTRKSAVGTGDRSERIRTYNFSQNRVTDHRIGLTLHQLDQVLNGKLDDIIHALILNEQAKKIEQADAG</sequence>
<evidence type="ECO:0000259" key="8">
    <source>
        <dbReference type="PROSITE" id="PS00745"/>
    </source>
</evidence>
<dbReference type="PANTHER" id="PTHR43804:SF7">
    <property type="entry name" value="LD18447P"/>
    <property type="match status" value="1"/>
</dbReference>
<dbReference type="EMBL" id="JBHSTQ010000010">
    <property type="protein sequence ID" value="MFC6387035.1"/>
    <property type="molecule type" value="Genomic_DNA"/>
</dbReference>
<dbReference type="SUPFAM" id="SSF75620">
    <property type="entry name" value="Release factor"/>
    <property type="match status" value="1"/>
</dbReference>
<keyword evidence="6" id="KW-0963">Cytoplasm</keyword>
<dbReference type="Pfam" id="PF03462">
    <property type="entry name" value="PCRF"/>
    <property type="match status" value="1"/>
</dbReference>
<dbReference type="PROSITE" id="PS00745">
    <property type="entry name" value="RF_PROK_I"/>
    <property type="match status" value="1"/>
</dbReference>
<feature type="modified residue" description="N5-methylglutamine" evidence="6">
    <location>
        <position position="233"/>
    </location>
</feature>
<proteinExistence type="inferred from homology"/>
<evidence type="ECO:0000256" key="4">
    <source>
        <dbReference type="ARBA" id="ARBA00022917"/>
    </source>
</evidence>
<dbReference type="InterPro" id="IPR004373">
    <property type="entry name" value="RF-1"/>
</dbReference>
<dbReference type="InterPro" id="IPR005139">
    <property type="entry name" value="PCRF"/>
</dbReference>
<dbReference type="InterPro" id="IPR045853">
    <property type="entry name" value="Pep_chain_release_fac_I_sf"/>
</dbReference>
<gene>
    <name evidence="6 9" type="primary">prfA</name>
    <name evidence="9" type="ORF">ACFP7A_10505</name>
</gene>
<evidence type="ECO:0000256" key="1">
    <source>
        <dbReference type="ARBA" id="ARBA00002986"/>
    </source>
</evidence>
<evidence type="ECO:0000256" key="5">
    <source>
        <dbReference type="ARBA" id="ARBA00050039"/>
    </source>
</evidence>
<comment type="PTM">
    <text evidence="6">Methylated by PrmC. Methylation increases the termination efficiency of RF1.</text>
</comment>
<accession>A0ABW1WIY1</accession>
<dbReference type="InterPro" id="IPR000352">
    <property type="entry name" value="Pep_chain_release_fac_I"/>
</dbReference>
<evidence type="ECO:0000256" key="3">
    <source>
        <dbReference type="ARBA" id="ARBA00022481"/>
    </source>
</evidence>
<evidence type="ECO:0000256" key="7">
    <source>
        <dbReference type="SAM" id="Coils"/>
    </source>
</evidence>
<evidence type="ECO:0000313" key="9">
    <source>
        <dbReference type="EMBL" id="MFC6387035.1"/>
    </source>
</evidence>
<keyword evidence="7" id="KW-0175">Coiled coil</keyword>
<dbReference type="Gene3D" id="3.30.160.20">
    <property type="match status" value="1"/>
</dbReference>
<dbReference type="NCBIfam" id="TIGR00019">
    <property type="entry name" value="prfA"/>
    <property type="match status" value="1"/>
</dbReference>
<keyword evidence="4 6" id="KW-0648">Protein biosynthesis</keyword>